<organism evidence="1">
    <name type="scientific">Anguilla anguilla</name>
    <name type="common">European freshwater eel</name>
    <name type="synonym">Muraena anguilla</name>
    <dbReference type="NCBI Taxonomy" id="7936"/>
    <lineage>
        <taxon>Eukaryota</taxon>
        <taxon>Metazoa</taxon>
        <taxon>Chordata</taxon>
        <taxon>Craniata</taxon>
        <taxon>Vertebrata</taxon>
        <taxon>Euteleostomi</taxon>
        <taxon>Actinopterygii</taxon>
        <taxon>Neopterygii</taxon>
        <taxon>Teleostei</taxon>
        <taxon>Anguilliformes</taxon>
        <taxon>Anguillidae</taxon>
        <taxon>Anguilla</taxon>
    </lineage>
</organism>
<dbReference type="EMBL" id="GBXM01068850">
    <property type="protein sequence ID" value="JAH39727.1"/>
    <property type="molecule type" value="Transcribed_RNA"/>
</dbReference>
<reference evidence="1" key="2">
    <citation type="journal article" date="2015" name="Fish Shellfish Immunol.">
        <title>Early steps in the European eel (Anguilla anguilla)-Vibrio vulnificus interaction in the gills: Role of the RtxA13 toxin.</title>
        <authorList>
            <person name="Callol A."/>
            <person name="Pajuelo D."/>
            <person name="Ebbesson L."/>
            <person name="Teles M."/>
            <person name="MacKenzie S."/>
            <person name="Amaro C."/>
        </authorList>
    </citation>
    <scope>NUCLEOTIDE SEQUENCE</scope>
</reference>
<sequence length="28" mass="3053">MTPITLVFVCNVAQAPLLLCSGVQRHLK</sequence>
<name>A0A0E9SES3_ANGAN</name>
<accession>A0A0E9SES3</accession>
<reference evidence="1" key="1">
    <citation type="submission" date="2014-11" db="EMBL/GenBank/DDBJ databases">
        <authorList>
            <person name="Amaro Gonzalez C."/>
        </authorList>
    </citation>
    <scope>NUCLEOTIDE SEQUENCE</scope>
</reference>
<evidence type="ECO:0000313" key="1">
    <source>
        <dbReference type="EMBL" id="JAH39727.1"/>
    </source>
</evidence>
<protein>
    <submittedName>
        <fullName evidence="1">Uncharacterized protein</fullName>
    </submittedName>
</protein>
<dbReference type="AlphaFoldDB" id="A0A0E9SES3"/>
<proteinExistence type="predicted"/>